<dbReference type="STRING" id="57732.RU94_GL002193"/>
<dbReference type="InterPro" id="IPR051056">
    <property type="entry name" value="Glycosyl_Hydrolase_73"/>
</dbReference>
<dbReference type="EMBL" id="AJAP01000004">
    <property type="protein sequence ID" value="EOH90334.1"/>
    <property type="molecule type" value="Genomic_DNA"/>
</dbReference>
<feature type="compositionally biased region" description="Low complexity" evidence="6">
    <location>
        <begin position="231"/>
        <end position="258"/>
    </location>
</feature>
<dbReference type="Pfam" id="PF01476">
    <property type="entry name" value="LysM"/>
    <property type="match status" value="4"/>
</dbReference>
<keyword evidence="9" id="KW-1185">Reference proteome</keyword>
<dbReference type="SUPFAM" id="SSF54106">
    <property type="entry name" value="LysM domain"/>
    <property type="match status" value="4"/>
</dbReference>
<dbReference type="InterPro" id="IPR036779">
    <property type="entry name" value="LysM_dom_sf"/>
</dbReference>
<evidence type="ECO:0000256" key="6">
    <source>
        <dbReference type="SAM" id="MobiDB-lite"/>
    </source>
</evidence>
<organism evidence="8 9">
    <name type="scientific">Enterococcus asini ATCC 700915</name>
    <dbReference type="NCBI Taxonomy" id="1158606"/>
    <lineage>
        <taxon>Bacteria</taxon>
        <taxon>Bacillati</taxon>
        <taxon>Bacillota</taxon>
        <taxon>Bacilli</taxon>
        <taxon>Lactobacillales</taxon>
        <taxon>Enterococcaceae</taxon>
        <taxon>Enterococcus</taxon>
    </lineage>
</organism>
<feature type="region of interest" description="Disordered" evidence="6">
    <location>
        <begin position="386"/>
        <end position="424"/>
    </location>
</feature>
<dbReference type="SMART" id="SM00257">
    <property type="entry name" value="LysM"/>
    <property type="match status" value="4"/>
</dbReference>
<keyword evidence="3" id="KW-0081">Bacteriolytic enzyme</keyword>
<feature type="domain" description="LysM" evidence="7">
    <location>
        <begin position="342"/>
        <end position="385"/>
    </location>
</feature>
<feature type="domain" description="LysM" evidence="7">
    <location>
        <begin position="495"/>
        <end position="538"/>
    </location>
</feature>
<feature type="domain" description="LysM" evidence="7">
    <location>
        <begin position="259"/>
        <end position="302"/>
    </location>
</feature>
<dbReference type="Proteomes" id="UP000013777">
    <property type="component" value="Unassembled WGS sequence"/>
</dbReference>
<evidence type="ECO:0000256" key="5">
    <source>
        <dbReference type="ARBA" id="ARBA00032108"/>
    </source>
</evidence>
<feature type="compositionally biased region" description="Low complexity" evidence="6">
    <location>
        <begin position="388"/>
        <end position="424"/>
    </location>
</feature>
<evidence type="ECO:0000259" key="7">
    <source>
        <dbReference type="PROSITE" id="PS51782"/>
    </source>
</evidence>
<feature type="domain" description="LysM" evidence="7">
    <location>
        <begin position="426"/>
        <end position="469"/>
    </location>
</feature>
<protein>
    <recommendedName>
        <fullName evidence="5">Peptidoglycan hydrolase</fullName>
    </recommendedName>
</protein>
<dbReference type="PANTHER" id="PTHR33308">
    <property type="entry name" value="PEPTIDOGLYCAN HYDROLASE FLGJ"/>
    <property type="match status" value="1"/>
</dbReference>
<comment type="caution">
    <text evidence="8">The sequence shown here is derived from an EMBL/GenBank/DDBJ whole genome shotgun (WGS) entry which is preliminary data.</text>
</comment>
<accession>R2SQA5</accession>
<dbReference type="InterPro" id="IPR002901">
    <property type="entry name" value="MGlyc_endo_b_GlcNAc-like_dom"/>
</dbReference>
<evidence type="ECO:0000313" key="8">
    <source>
        <dbReference type="EMBL" id="EOH90334.1"/>
    </source>
</evidence>
<evidence type="ECO:0000313" key="9">
    <source>
        <dbReference type="Proteomes" id="UP000013777"/>
    </source>
</evidence>
<reference evidence="8 9" key="1">
    <citation type="submission" date="2013-02" db="EMBL/GenBank/DDBJ databases">
        <title>The Genome Sequence of Enterococcus asini ATCC_700915.</title>
        <authorList>
            <consortium name="The Broad Institute Genome Sequencing Platform"/>
            <consortium name="The Broad Institute Genome Sequencing Center for Infectious Disease"/>
            <person name="Earl A.M."/>
            <person name="Gilmore M.S."/>
            <person name="Lebreton F."/>
            <person name="Walker B."/>
            <person name="Young S.K."/>
            <person name="Zeng Q."/>
            <person name="Gargeya S."/>
            <person name="Fitzgerald M."/>
            <person name="Haas B."/>
            <person name="Abouelleil A."/>
            <person name="Alvarado L."/>
            <person name="Arachchi H.M."/>
            <person name="Berlin A.M."/>
            <person name="Chapman S.B."/>
            <person name="Dewar J."/>
            <person name="Goldberg J."/>
            <person name="Griggs A."/>
            <person name="Gujja S."/>
            <person name="Hansen M."/>
            <person name="Howarth C."/>
            <person name="Imamovic A."/>
            <person name="Larimer J."/>
            <person name="McCowan C."/>
            <person name="Murphy C."/>
            <person name="Neiman D."/>
            <person name="Pearson M."/>
            <person name="Priest M."/>
            <person name="Roberts A."/>
            <person name="Saif S."/>
            <person name="Shea T."/>
            <person name="Sisk P."/>
            <person name="Sykes S."/>
            <person name="Wortman J."/>
            <person name="Nusbaum C."/>
            <person name="Birren B."/>
        </authorList>
    </citation>
    <scope>NUCLEOTIDE SEQUENCE [LARGE SCALE GENOMIC DNA]</scope>
    <source>
        <strain evidence="8 9">ATCC 700915</strain>
    </source>
</reference>
<gene>
    <name evidence="8" type="ORF">UAS_00059</name>
</gene>
<keyword evidence="2" id="KW-0929">Antimicrobial</keyword>
<feature type="region of interest" description="Disordered" evidence="6">
    <location>
        <begin position="222"/>
        <end position="258"/>
    </location>
</feature>
<dbReference type="Gene3D" id="3.10.350.10">
    <property type="entry name" value="LysM domain"/>
    <property type="match status" value="4"/>
</dbReference>
<evidence type="ECO:0000256" key="3">
    <source>
        <dbReference type="ARBA" id="ARBA00022638"/>
    </source>
</evidence>
<keyword evidence="4" id="KW-0378">Hydrolase</keyword>
<dbReference type="Pfam" id="PF01832">
    <property type="entry name" value="Glucosaminidase"/>
    <property type="match status" value="1"/>
</dbReference>
<dbReference type="GO" id="GO:0042742">
    <property type="term" value="P:defense response to bacterium"/>
    <property type="evidence" value="ECO:0007669"/>
    <property type="project" value="UniProtKB-KW"/>
</dbReference>
<dbReference type="InterPro" id="IPR018392">
    <property type="entry name" value="LysM"/>
</dbReference>
<evidence type="ECO:0000256" key="4">
    <source>
        <dbReference type="ARBA" id="ARBA00022801"/>
    </source>
</evidence>
<dbReference type="PROSITE" id="PS51782">
    <property type="entry name" value="LYSM"/>
    <property type="match status" value="4"/>
</dbReference>
<dbReference type="Gene3D" id="1.10.530.10">
    <property type="match status" value="1"/>
</dbReference>
<feature type="region of interest" description="Disordered" evidence="6">
    <location>
        <begin position="311"/>
        <end position="341"/>
    </location>
</feature>
<evidence type="ECO:0000256" key="1">
    <source>
        <dbReference type="ARBA" id="ARBA00010266"/>
    </source>
</evidence>
<dbReference type="AlphaFoldDB" id="R2SQA5"/>
<dbReference type="GO" id="GO:0004040">
    <property type="term" value="F:amidase activity"/>
    <property type="evidence" value="ECO:0007669"/>
    <property type="project" value="InterPro"/>
</dbReference>
<comment type="similarity">
    <text evidence="1">Belongs to the glycosyl hydrolase 73 family.</text>
</comment>
<feature type="region of interest" description="Disordered" evidence="6">
    <location>
        <begin position="472"/>
        <end position="496"/>
    </location>
</feature>
<dbReference type="eggNOG" id="COG1705">
    <property type="taxonomic scope" value="Bacteria"/>
</dbReference>
<dbReference type="PANTHER" id="PTHR33308:SF9">
    <property type="entry name" value="PEPTIDOGLYCAN HYDROLASE FLGJ"/>
    <property type="match status" value="1"/>
</dbReference>
<sequence length="539" mass="57760">MENEMRLVSRKERRRLAEQQRRKVQVRRGAALLSTTLTACSLVTPMAPATIQAEAATETRAATNTSAFIAEIASHAQPVAAANDLYASVMIAQAVVESAWGTSSLSKAPYYNLFGIKGSYQGNSVSMNTQEYLNGKWVTMNEPFRDYPSYQQSFEDNAYVLRNVYMGGQYYYRGAWKSNCSSYRDATAWLTGRYATAPHYAAALNNVIATYNLTRYDTPASGSAGGGATAGGSNSSSNSNSNSNSSNTGSSSATGTTSQTYTVKSGDSVWLIANKYGISMNQLIQWNNIKNNFIYPGQKLIVGKAAAGSNNTNSDNTGSSSANNSSSSSSSNTGSNTSTTSSYYTVKSGDSVWLIANKYGISMNQLIQWNGIKNNLIHPGQKLVVGKNGSSSTSNNTSSNTGSSSSAGTSNNTSANTNNNTGTASKYYTVKSGDSVWLVAHNNGITMNQLIQWNNIKNNFIYPGQKLLVSKTGNTTNTNQSNGATNNTNNSSSTKTYKAVSGDSLWGIAQKYNMSVNQLKQLNNLTSDMIYIGQTLKVK</sequence>
<dbReference type="PATRIC" id="fig|1158606.3.peg.50"/>
<dbReference type="CDD" id="cd00118">
    <property type="entry name" value="LysM"/>
    <property type="match status" value="4"/>
</dbReference>
<evidence type="ECO:0000256" key="2">
    <source>
        <dbReference type="ARBA" id="ARBA00022529"/>
    </source>
</evidence>
<dbReference type="Gene3D" id="4.10.80.30">
    <property type="entry name" value="DNA polymerase, domain 6"/>
    <property type="match status" value="1"/>
</dbReference>
<dbReference type="eggNOG" id="COG1388">
    <property type="taxonomic scope" value="Bacteria"/>
</dbReference>
<dbReference type="SMART" id="SM00047">
    <property type="entry name" value="LYZ2"/>
    <property type="match status" value="1"/>
</dbReference>
<name>R2SQA5_9ENTE</name>
<proteinExistence type="inferred from homology"/>
<dbReference type="GO" id="GO:0031640">
    <property type="term" value="P:killing of cells of another organism"/>
    <property type="evidence" value="ECO:0007669"/>
    <property type="project" value="UniProtKB-KW"/>
</dbReference>
<dbReference type="HOGENOM" id="CLU_013771_6_1_9"/>